<evidence type="ECO:0000313" key="2">
    <source>
        <dbReference type="EMBL" id="SFC41404.1"/>
    </source>
</evidence>
<evidence type="ECO:0000256" key="1">
    <source>
        <dbReference type="SAM" id="Phobius"/>
    </source>
</evidence>
<dbReference type="Proteomes" id="UP000199514">
    <property type="component" value="Unassembled WGS sequence"/>
</dbReference>
<organism evidence="2 3">
    <name type="scientific">Flexibacter flexilis DSM 6793</name>
    <dbReference type="NCBI Taxonomy" id="927664"/>
    <lineage>
        <taxon>Bacteria</taxon>
        <taxon>Pseudomonadati</taxon>
        <taxon>Bacteroidota</taxon>
        <taxon>Cytophagia</taxon>
        <taxon>Cytophagales</taxon>
        <taxon>Flexibacteraceae</taxon>
        <taxon>Flexibacter</taxon>
    </lineage>
</organism>
<feature type="transmembrane region" description="Helical" evidence="1">
    <location>
        <begin position="43"/>
        <end position="61"/>
    </location>
</feature>
<reference evidence="2 3" key="1">
    <citation type="submission" date="2016-10" db="EMBL/GenBank/DDBJ databases">
        <authorList>
            <person name="de Groot N.N."/>
        </authorList>
    </citation>
    <scope>NUCLEOTIDE SEQUENCE [LARGE SCALE GENOMIC DNA]</scope>
    <source>
        <strain evidence="2 3">DSM 6793</strain>
    </source>
</reference>
<protein>
    <recommendedName>
        <fullName evidence="4">Phospholipase_D-nuclease N-terminal</fullName>
    </recommendedName>
</protein>
<dbReference type="EMBL" id="FOLE01000005">
    <property type="protein sequence ID" value="SFC41404.1"/>
    <property type="molecule type" value="Genomic_DNA"/>
</dbReference>
<gene>
    <name evidence="2" type="ORF">SAMN05421780_105141</name>
</gene>
<proteinExistence type="predicted"/>
<accession>A0A1I1IYS1</accession>
<keyword evidence="1" id="KW-0812">Transmembrane</keyword>
<feature type="transmembrane region" description="Helical" evidence="1">
    <location>
        <begin position="12"/>
        <end position="31"/>
    </location>
</feature>
<keyword evidence="1" id="KW-1133">Transmembrane helix</keyword>
<evidence type="ECO:0008006" key="4">
    <source>
        <dbReference type="Google" id="ProtNLM"/>
    </source>
</evidence>
<sequence>MDFMISSPLGNSVISAGLGLFLFSLMALIAVELKNSNSKVQSFLWIFFSFFLPFLPIVYFVRLGMNSLKRKQASV</sequence>
<keyword evidence="3" id="KW-1185">Reference proteome</keyword>
<keyword evidence="1" id="KW-0472">Membrane</keyword>
<dbReference type="STRING" id="927664.SAMN05421780_105141"/>
<name>A0A1I1IYS1_9BACT</name>
<evidence type="ECO:0000313" key="3">
    <source>
        <dbReference type="Proteomes" id="UP000199514"/>
    </source>
</evidence>
<dbReference type="RefSeq" id="WP_091511730.1">
    <property type="nucleotide sequence ID" value="NZ_FOLE01000005.1"/>
</dbReference>
<dbReference type="AlphaFoldDB" id="A0A1I1IYS1"/>